<comment type="caution">
    <text evidence="11">The sequence shown here is derived from an EMBL/GenBank/DDBJ whole genome shotgun (WGS) entry which is preliminary data.</text>
</comment>
<dbReference type="GO" id="GO:0030182">
    <property type="term" value="P:neuron differentiation"/>
    <property type="evidence" value="ECO:0007669"/>
    <property type="project" value="TreeGrafter"/>
</dbReference>
<accession>A0A1W0WXA1</accession>
<name>A0A1W0WXA1_HYPEX</name>
<dbReference type="AlphaFoldDB" id="A0A1W0WXA1"/>
<dbReference type="PANTHER" id="PTHR12027:SF70">
    <property type="entry name" value="PROTEIN WNT-16"/>
    <property type="match status" value="1"/>
</dbReference>
<dbReference type="OrthoDB" id="5945655at2759"/>
<comment type="subcellular location">
    <subcellularLocation>
        <location evidence="1 9">Secreted</location>
        <location evidence="1 9">Extracellular space</location>
        <location evidence="1 9">Extracellular matrix</location>
    </subcellularLocation>
</comment>
<evidence type="ECO:0000256" key="10">
    <source>
        <dbReference type="SAM" id="SignalP"/>
    </source>
</evidence>
<evidence type="ECO:0000256" key="5">
    <source>
        <dbReference type="ARBA" id="ARBA00022530"/>
    </source>
</evidence>
<evidence type="ECO:0000256" key="1">
    <source>
        <dbReference type="ARBA" id="ARBA00004498"/>
    </source>
</evidence>
<comment type="similarity">
    <text evidence="2 9">Belongs to the Wnt family.</text>
</comment>
<evidence type="ECO:0000256" key="6">
    <source>
        <dbReference type="ARBA" id="ARBA00022687"/>
    </source>
</evidence>
<proteinExistence type="inferred from homology"/>
<sequence>MPAVYGPSLSSQLIWLSLWITSAGQIAQSQAGLATWMYVGLAASSMHTQLNQQPATVTTSNWREARRANEIIHTLPNLDWCNNIPGLVDHQVALCKRNPEVFRQVTTAARMAIAECQNQFRLERWNCTTMNDSTVFGKTAIKGNRETAFIAAISSAAVVHSIVQACSSGNLAECGCDTRREGPLSADGFKWSGCSDNIEYGLEFSRLFNDAPEDIKRRDARSIRDVMHLHNKAAGRMIIQRNMKKQCRCHGVSGSCETKTCWMVMPKFYEVGKRLKRQYDHAVWVAKKSAVIKLKRRDRGTKSVRKPIKRIDLVFLEKSPNYCKSNQKRGILGTSGRQCNATSNGSDNCKQLCCGRGHIVRSIIKLDKALATMTQRKRMKNRESQPIS</sequence>
<dbReference type="GO" id="GO:0005109">
    <property type="term" value="F:frizzled binding"/>
    <property type="evidence" value="ECO:0007669"/>
    <property type="project" value="TreeGrafter"/>
</dbReference>
<organism evidence="11 12">
    <name type="scientific">Hypsibius exemplaris</name>
    <name type="common">Freshwater tardigrade</name>
    <dbReference type="NCBI Taxonomy" id="2072580"/>
    <lineage>
        <taxon>Eukaryota</taxon>
        <taxon>Metazoa</taxon>
        <taxon>Ecdysozoa</taxon>
        <taxon>Tardigrada</taxon>
        <taxon>Eutardigrada</taxon>
        <taxon>Parachela</taxon>
        <taxon>Hypsibioidea</taxon>
        <taxon>Hypsibiidae</taxon>
        <taxon>Hypsibius</taxon>
    </lineage>
</organism>
<dbReference type="PROSITE" id="PS00246">
    <property type="entry name" value="WNT1"/>
    <property type="match status" value="1"/>
</dbReference>
<protein>
    <recommendedName>
        <fullName evidence="9">Protein Wnt</fullName>
    </recommendedName>
</protein>
<evidence type="ECO:0000256" key="7">
    <source>
        <dbReference type="ARBA" id="ARBA00023157"/>
    </source>
</evidence>
<dbReference type="SMART" id="SM00097">
    <property type="entry name" value="WNT1"/>
    <property type="match status" value="1"/>
</dbReference>
<keyword evidence="5" id="KW-0272">Extracellular matrix</keyword>
<dbReference type="EMBL" id="MTYJ01000035">
    <property type="protein sequence ID" value="OQV19782.1"/>
    <property type="molecule type" value="Genomic_DNA"/>
</dbReference>
<gene>
    <name evidence="11" type="ORF">BV898_06056</name>
</gene>
<evidence type="ECO:0000256" key="9">
    <source>
        <dbReference type="RuleBase" id="RU003500"/>
    </source>
</evidence>
<dbReference type="InterPro" id="IPR018161">
    <property type="entry name" value="Wnt_CS"/>
</dbReference>
<dbReference type="Pfam" id="PF00110">
    <property type="entry name" value="wnt"/>
    <property type="match status" value="1"/>
</dbReference>
<dbReference type="GO" id="GO:0045165">
    <property type="term" value="P:cell fate commitment"/>
    <property type="evidence" value="ECO:0007669"/>
    <property type="project" value="TreeGrafter"/>
</dbReference>
<evidence type="ECO:0000256" key="2">
    <source>
        <dbReference type="ARBA" id="ARBA00005683"/>
    </source>
</evidence>
<feature type="signal peptide" evidence="10">
    <location>
        <begin position="1"/>
        <end position="24"/>
    </location>
</feature>
<keyword evidence="12" id="KW-1185">Reference proteome</keyword>
<comment type="function">
    <text evidence="9">Ligand for members of the frizzled family of seven transmembrane receptors.</text>
</comment>
<dbReference type="GO" id="GO:0005615">
    <property type="term" value="C:extracellular space"/>
    <property type="evidence" value="ECO:0007669"/>
    <property type="project" value="TreeGrafter"/>
</dbReference>
<dbReference type="GO" id="GO:0060070">
    <property type="term" value="P:canonical Wnt signaling pathway"/>
    <property type="evidence" value="ECO:0007669"/>
    <property type="project" value="TreeGrafter"/>
</dbReference>
<evidence type="ECO:0000256" key="3">
    <source>
        <dbReference type="ARBA" id="ARBA00022473"/>
    </source>
</evidence>
<dbReference type="PANTHER" id="PTHR12027">
    <property type="entry name" value="WNT RELATED"/>
    <property type="match status" value="1"/>
</dbReference>
<feature type="chain" id="PRO_5010694306" description="Protein Wnt" evidence="10">
    <location>
        <begin position="25"/>
        <end position="388"/>
    </location>
</feature>
<reference evidence="12" key="1">
    <citation type="submission" date="2017-01" db="EMBL/GenBank/DDBJ databases">
        <title>Comparative genomics of anhydrobiosis in the tardigrade Hypsibius dujardini.</title>
        <authorList>
            <person name="Yoshida Y."/>
            <person name="Koutsovoulos G."/>
            <person name="Laetsch D."/>
            <person name="Stevens L."/>
            <person name="Kumar S."/>
            <person name="Horikawa D."/>
            <person name="Ishino K."/>
            <person name="Komine S."/>
            <person name="Tomita M."/>
            <person name="Blaxter M."/>
            <person name="Arakawa K."/>
        </authorList>
    </citation>
    <scope>NUCLEOTIDE SEQUENCE [LARGE SCALE GENOMIC DNA]</scope>
    <source>
        <strain evidence="12">Z151</strain>
    </source>
</reference>
<dbReference type="InterPro" id="IPR005817">
    <property type="entry name" value="Wnt"/>
</dbReference>
<dbReference type="GO" id="GO:0005125">
    <property type="term" value="F:cytokine activity"/>
    <property type="evidence" value="ECO:0007669"/>
    <property type="project" value="TreeGrafter"/>
</dbReference>
<keyword evidence="7" id="KW-1015">Disulfide bond</keyword>
<evidence type="ECO:0000256" key="8">
    <source>
        <dbReference type="ARBA" id="ARBA00023288"/>
    </source>
</evidence>
<keyword evidence="4" id="KW-0964">Secreted</keyword>
<keyword evidence="6 9" id="KW-0879">Wnt signaling pathway</keyword>
<evidence type="ECO:0000313" key="11">
    <source>
        <dbReference type="EMBL" id="OQV19782.1"/>
    </source>
</evidence>
<evidence type="ECO:0000313" key="12">
    <source>
        <dbReference type="Proteomes" id="UP000192578"/>
    </source>
</evidence>
<keyword evidence="10" id="KW-0732">Signal</keyword>
<keyword evidence="8" id="KW-0449">Lipoprotein</keyword>
<dbReference type="PRINTS" id="PR01349">
    <property type="entry name" value="WNTPROTEIN"/>
</dbReference>
<evidence type="ECO:0000256" key="4">
    <source>
        <dbReference type="ARBA" id="ARBA00022525"/>
    </source>
</evidence>
<keyword evidence="3 9" id="KW-0217">Developmental protein</keyword>
<dbReference type="Proteomes" id="UP000192578">
    <property type="component" value="Unassembled WGS sequence"/>
</dbReference>